<dbReference type="Proteomes" id="UP001200247">
    <property type="component" value="Unassembled WGS sequence"/>
</dbReference>
<feature type="transmembrane region" description="Helical" evidence="1">
    <location>
        <begin position="242"/>
        <end position="261"/>
    </location>
</feature>
<dbReference type="GO" id="GO:0020037">
    <property type="term" value="F:heme binding"/>
    <property type="evidence" value="ECO:0007669"/>
    <property type="project" value="InterPro"/>
</dbReference>
<feature type="transmembrane region" description="Helical" evidence="1">
    <location>
        <begin position="179"/>
        <end position="205"/>
    </location>
</feature>
<gene>
    <name evidence="4" type="primary">ccsA</name>
    <name evidence="4" type="ORF">LH440_15485</name>
    <name evidence="3" type="ORF">LHGZ1_2550</name>
</gene>
<reference evidence="3" key="3">
    <citation type="submission" date="2017-06" db="EMBL/GenBank/DDBJ databases">
        <authorList>
            <person name="Kim H.J."/>
            <person name="Triplett B.A."/>
        </authorList>
    </citation>
    <scope>NUCLEOTIDE SEQUENCE</scope>
    <source>
        <strain evidence="3">HLGZ1</strain>
    </source>
</reference>
<dbReference type="EMBL" id="JAJAXM010000046">
    <property type="protein sequence ID" value="MCG9027273.1"/>
    <property type="molecule type" value="Genomic_DNA"/>
</dbReference>
<reference evidence="4 6" key="4">
    <citation type="submission" date="2021-10" db="EMBL/GenBank/DDBJ databases">
        <title>Whole-genome sequencing analysis of Laribacter hongkongensis: virulence gene profiles, carbohydrate-active enzyme prediction, and antimicrobial resistance characterization.</title>
        <authorList>
            <person name="Yuan P."/>
            <person name="Zhan Y."/>
            <person name="Chen D."/>
        </authorList>
    </citation>
    <scope>NUCLEOTIDE SEQUENCE [LARGE SCALE GENOMIC DNA]</scope>
    <source>
        <strain evidence="4 6">W67</strain>
    </source>
</reference>
<feature type="transmembrane region" description="Helical" evidence="1">
    <location>
        <begin position="127"/>
        <end position="154"/>
    </location>
</feature>
<feature type="transmembrane region" description="Helical" evidence="1">
    <location>
        <begin position="217"/>
        <end position="236"/>
    </location>
</feature>
<feature type="transmembrane region" description="Helical" evidence="1">
    <location>
        <begin position="71"/>
        <end position="90"/>
    </location>
</feature>
<dbReference type="InterPro" id="IPR052372">
    <property type="entry name" value="YpjD/HemX"/>
</dbReference>
<feature type="domain" description="Cytochrome c assembly protein" evidence="2">
    <location>
        <begin position="70"/>
        <end position="268"/>
    </location>
</feature>
<evidence type="ECO:0000259" key="2">
    <source>
        <dbReference type="Pfam" id="PF01578"/>
    </source>
</evidence>
<sequence length="271" mass="29585">MPLILSLPGAVALIAYLVLAWRFGALWRGHVPPFADHPLREQGVVGGVLALHGLALALPGIGLLNMGVGEAVSLVAWLTIGLHWAIRWCYRLEGLQWPLMLMGAMGCAAALVLPASYTHGLTASPALALHIIVSLMGYSLFLLAAMMAGLMLVIEKRLHARNLKRLPVKLPPLLKLESLLFQTLGVALALLTVTVVTGTAFSEAIFGRPFALTHKSVFSFVSWGVFALLLFGHWRWGWRGRLAARWTLAGMVFLFLAYLGSKMVMEVILYR</sequence>
<dbReference type="InterPro" id="IPR002541">
    <property type="entry name" value="Cyt_c_assembly"/>
</dbReference>
<dbReference type="PANTHER" id="PTHR38034:SF1">
    <property type="entry name" value="INNER MEMBRANE PROTEIN YPJD"/>
    <property type="match status" value="1"/>
</dbReference>
<feature type="transmembrane region" description="Helical" evidence="1">
    <location>
        <begin position="96"/>
        <end position="115"/>
    </location>
</feature>
<dbReference type="AlphaFoldDB" id="A0A248LLL9"/>
<organism evidence="3 5">
    <name type="scientific">Laribacter hongkongensis</name>
    <dbReference type="NCBI Taxonomy" id="168471"/>
    <lineage>
        <taxon>Bacteria</taxon>
        <taxon>Pseudomonadati</taxon>
        <taxon>Pseudomonadota</taxon>
        <taxon>Betaproteobacteria</taxon>
        <taxon>Neisseriales</taxon>
        <taxon>Aquaspirillaceae</taxon>
        <taxon>Laribacter</taxon>
    </lineage>
</organism>
<keyword evidence="1" id="KW-0812">Transmembrane</keyword>
<evidence type="ECO:0000313" key="4">
    <source>
        <dbReference type="EMBL" id="MCG9027273.1"/>
    </source>
</evidence>
<protein>
    <submittedName>
        <fullName evidence="3">Cytochrome c assembly protein</fullName>
    </submittedName>
    <submittedName>
        <fullName evidence="4">Cytochrome c biogenesis protein CcsA</fullName>
    </submittedName>
</protein>
<reference evidence="5" key="2">
    <citation type="submission" date="2017-06" db="EMBL/GenBank/DDBJ databases">
        <title>Whole genome sequence of Laribacter hongkongensis LHGZ1.</title>
        <authorList>
            <person name="Chen D."/>
            <person name="Wu H."/>
            <person name="Chen J."/>
        </authorList>
    </citation>
    <scope>NUCLEOTIDE SEQUENCE [LARGE SCALE GENOMIC DNA]</scope>
    <source>
        <strain evidence="5">LHGZ1</strain>
    </source>
</reference>
<evidence type="ECO:0000313" key="5">
    <source>
        <dbReference type="Proteomes" id="UP000197424"/>
    </source>
</evidence>
<reference evidence="3" key="1">
    <citation type="journal article" date="2017" name="J. Antimicrob. Chemother.">
        <title>Emergence and genomic analysis of MDR Laribacter hongkongensis strain HLGZ1 from Guangzhou, China.</title>
        <authorList>
            <person name="Wu H.K."/>
            <person name="Chen J.H."/>
            <person name="Yang L."/>
            <person name="Li A.R."/>
            <person name="Su D.H."/>
            <person name="Lin Y.P."/>
            <person name="Chen D.Q."/>
        </authorList>
    </citation>
    <scope>NUCLEOTIDE SEQUENCE</scope>
    <source>
        <strain evidence="3">HLGZ1</strain>
    </source>
</reference>
<accession>A0A248LLL9</accession>
<dbReference type="GO" id="GO:0017004">
    <property type="term" value="P:cytochrome complex assembly"/>
    <property type="evidence" value="ECO:0007669"/>
    <property type="project" value="InterPro"/>
</dbReference>
<dbReference type="Proteomes" id="UP000197424">
    <property type="component" value="Chromosome"/>
</dbReference>
<dbReference type="Pfam" id="PF01578">
    <property type="entry name" value="Cytochrom_C_asm"/>
    <property type="match status" value="1"/>
</dbReference>
<dbReference type="PANTHER" id="PTHR38034">
    <property type="entry name" value="INNER MEMBRANE PROTEIN YPJD"/>
    <property type="match status" value="1"/>
</dbReference>
<evidence type="ECO:0000256" key="1">
    <source>
        <dbReference type="SAM" id="Phobius"/>
    </source>
</evidence>
<keyword evidence="1" id="KW-0472">Membrane</keyword>
<proteinExistence type="predicted"/>
<dbReference type="EMBL" id="CP022115">
    <property type="protein sequence ID" value="ASJ25381.1"/>
    <property type="molecule type" value="Genomic_DNA"/>
</dbReference>
<evidence type="ECO:0000313" key="3">
    <source>
        <dbReference type="EMBL" id="ASJ25381.1"/>
    </source>
</evidence>
<name>A0A248LLL9_9NEIS</name>
<evidence type="ECO:0000313" key="6">
    <source>
        <dbReference type="Proteomes" id="UP001200247"/>
    </source>
</evidence>
<dbReference type="RefSeq" id="WP_088861268.1">
    <property type="nucleotide sequence ID" value="NZ_CP022115.1"/>
</dbReference>
<dbReference type="OrthoDB" id="9780793at2"/>
<keyword evidence="1" id="KW-1133">Transmembrane helix</keyword>